<accession>A0ABN0X906</accession>
<keyword evidence="2" id="KW-0963">Cytoplasm</keyword>
<gene>
    <name evidence="2 3" type="primary">cutC</name>
    <name evidence="3" type="ORF">GCM10008932_08710</name>
</gene>
<dbReference type="Gene3D" id="3.20.20.380">
    <property type="entry name" value="Copper homeostasis (CutC) domain"/>
    <property type="match status" value="1"/>
</dbReference>
<dbReference type="PANTHER" id="PTHR12598:SF0">
    <property type="entry name" value="COPPER HOMEOSTASIS PROTEIN CUTC HOMOLOG"/>
    <property type="match status" value="1"/>
</dbReference>
<dbReference type="EMBL" id="BAAACW010000055">
    <property type="protein sequence ID" value="GAA0358272.1"/>
    <property type="molecule type" value="Genomic_DNA"/>
</dbReference>
<comment type="caution">
    <text evidence="3">The sequence shown here is derived from an EMBL/GenBank/DDBJ whole genome shotgun (WGS) entry which is preliminary data.</text>
</comment>
<comment type="similarity">
    <text evidence="1 2">Belongs to the CutC family.</text>
</comment>
<sequence>MLLEFCAENFDRVPEAIEKGIHRIELCDRLDVGGTTPHSEVQRETVNYAHMRGVQVVSMIRPRGGDFVYSDEEKETMIKQAHEAVDNGVDGLVFGCLTEEGQLDQSILNELIAIAQKANREVVFHMAFDHIPEESQKEVLEWLVDKGVTRILTRGGKEGSALDNSESINRTIRWANDRIQILPGGGVTHDNLPELSRTLNTNQFHGTKVVPL</sequence>
<evidence type="ECO:0000256" key="2">
    <source>
        <dbReference type="HAMAP-Rule" id="MF_00795"/>
    </source>
</evidence>
<evidence type="ECO:0000313" key="3">
    <source>
        <dbReference type="EMBL" id="GAA0358272.1"/>
    </source>
</evidence>
<dbReference type="PANTHER" id="PTHR12598">
    <property type="entry name" value="COPPER HOMEOSTASIS PROTEIN CUTC"/>
    <property type="match status" value="1"/>
</dbReference>
<comment type="caution">
    <text evidence="2">Once thought to be involved in copper homeostasis, experiments in E.coli have shown this is not the case.</text>
</comment>
<protein>
    <recommendedName>
        <fullName evidence="2">PF03932 family protein CutC</fullName>
    </recommendedName>
</protein>
<dbReference type="RefSeq" id="WP_343754388.1">
    <property type="nucleotide sequence ID" value="NZ_BAAACW010000055.1"/>
</dbReference>
<evidence type="ECO:0000313" key="4">
    <source>
        <dbReference type="Proteomes" id="UP001501166"/>
    </source>
</evidence>
<proteinExistence type="inferred from homology"/>
<organism evidence="3 4">
    <name type="scientific">Alkalibacterium iburiense</name>
    <dbReference type="NCBI Taxonomy" id="290589"/>
    <lineage>
        <taxon>Bacteria</taxon>
        <taxon>Bacillati</taxon>
        <taxon>Bacillota</taxon>
        <taxon>Bacilli</taxon>
        <taxon>Lactobacillales</taxon>
        <taxon>Carnobacteriaceae</taxon>
        <taxon>Alkalibacterium</taxon>
    </lineage>
</organism>
<name>A0ABN0X906_9LACT</name>
<dbReference type="SUPFAM" id="SSF110395">
    <property type="entry name" value="CutC-like"/>
    <property type="match status" value="1"/>
</dbReference>
<evidence type="ECO:0000256" key="1">
    <source>
        <dbReference type="ARBA" id="ARBA00007768"/>
    </source>
</evidence>
<comment type="subcellular location">
    <subcellularLocation>
        <location evidence="2">Cytoplasm</location>
    </subcellularLocation>
</comment>
<dbReference type="Pfam" id="PF03932">
    <property type="entry name" value="CutC"/>
    <property type="match status" value="1"/>
</dbReference>
<dbReference type="Proteomes" id="UP001501166">
    <property type="component" value="Unassembled WGS sequence"/>
</dbReference>
<dbReference type="HAMAP" id="MF_00795">
    <property type="entry name" value="CutC"/>
    <property type="match status" value="1"/>
</dbReference>
<keyword evidence="4" id="KW-1185">Reference proteome</keyword>
<dbReference type="InterPro" id="IPR036822">
    <property type="entry name" value="CutC-like_dom_sf"/>
</dbReference>
<dbReference type="InterPro" id="IPR005627">
    <property type="entry name" value="CutC-like"/>
</dbReference>
<reference evidence="4" key="1">
    <citation type="journal article" date="2019" name="Int. J. Syst. Evol. Microbiol.">
        <title>The Global Catalogue of Microorganisms (GCM) 10K type strain sequencing project: providing services to taxonomists for standard genome sequencing and annotation.</title>
        <authorList>
            <consortium name="The Broad Institute Genomics Platform"/>
            <consortium name="The Broad Institute Genome Sequencing Center for Infectious Disease"/>
            <person name="Wu L."/>
            <person name="Ma J."/>
        </authorList>
    </citation>
    <scope>NUCLEOTIDE SEQUENCE [LARGE SCALE GENOMIC DNA]</scope>
    <source>
        <strain evidence="4">JCM 12662</strain>
    </source>
</reference>